<sequence length="289" mass="32189">MSSSVIVLPPSPSLAQDVMGYVVRRRSMHMPRDVAAFRTHFPANLYAALTIVHEGTLVDPDGGLRTPPVSFSGAMTQGVSREYIDAPETTVVLFKPGRLTDVLRLPAGEFTDRWHDGDALLNAQERSEIADRMASQRTVARQLHVLEGVLERRLRRKSPSRASVLARFVQQLVWRLPHMTVRELAEHTQMHERRLHRHFIDTFGVPPKVVIRLARLQLSLLHVQAAARQATASMASVAQASGFADASHMARDFRSLIGQTPAALRDLMARSAPSQWAFDLPQDLLHPVG</sequence>
<dbReference type="SUPFAM" id="SSF46689">
    <property type="entry name" value="Homeodomain-like"/>
    <property type="match status" value="1"/>
</dbReference>
<dbReference type="InterPro" id="IPR018060">
    <property type="entry name" value="HTH_AraC"/>
</dbReference>
<dbReference type="SMART" id="SM00342">
    <property type="entry name" value="HTH_ARAC"/>
    <property type="match status" value="1"/>
</dbReference>
<evidence type="ECO:0000313" key="5">
    <source>
        <dbReference type="EMBL" id="RQP23977.1"/>
    </source>
</evidence>
<organism evidence="5 6">
    <name type="scientific">Piscinibacter terrae</name>
    <dbReference type="NCBI Taxonomy" id="2496871"/>
    <lineage>
        <taxon>Bacteria</taxon>
        <taxon>Pseudomonadati</taxon>
        <taxon>Pseudomonadota</taxon>
        <taxon>Betaproteobacteria</taxon>
        <taxon>Burkholderiales</taxon>
        <taxon>Sphaerotilaceae</taxon>
        <taxon>Piscinibacter</taxon>
    </lineage>
</organism>
<dbReference type="OrthoDB" id="3631840at2"/>
<keyword evidence="2" id="KW-0238">DNA-binding</keyword>
<comment type="caution">
    <text evidence="5">The sequence shown here is derived from an EMBL/GenBank/DDBJ whole genome shotgun (WGS) entry which is preliminary data.</text>
</comment>
<evidence type="ECO:0000256" key="2">
    <source>
        <dbReference type="ARBA" id="ARBA00023125"/>
    </source>
</evidence>
<dbReference type="GO" id="GO:0043565">
    <property type="term" value="F:sequence-specific DNA binding"/>
    <property type="evidence" value="ECO:0007669"/>
    <property type="project" value="InterPro"/>
</dbReference>
<name>A0A3N7HP70_9BURK</name>
<keyword evidence="6" id="KW-1185">Reference proteome</keyword>
<dbReference type="Proteomes" id="UP000267464">
    <property type="component" value="Unassembled WGS sequence"/>
</dbReference>
<evidence type="ECO:0000313" key="6">
    <source>
        <dbReference type="Proteomes" id="UP000267464"/>
    </source>
</evidence>
<reference evidence="5 6" key="2">
    <citation type="submission" date="2018-12" db="EMBL/GenBank/DDBJ databases">
        <title>Rhizobacter gummiphilus sp. nov., a rubber-degrading bacterium isolated from the soil of a botanical garden in Japan.</title>
        <authorList>
            <person name="Shunsuke S.S."/>
        </authorList>
    </citation>
    <scope>NUCLEOTIDE SEQUENCE [LARGE SCALE GENOMIC DNA]</scope>
    <source>
        <strain evidence="5 6">S-16</strain>
    </source>
</reference>
<evidence type="ECO:0000256" key="3">
    <source>
        <dbReference type="ARBA" id="ARBA00023163"/>
    </source>
</evidence>
<proteinExistence type="predicted"/>
<dbReference type="Gene3D" id="1.10.10.60">
    <property type="entry name" value="Homeodomain-like"/>
    <property type="match status" value="1"/>
</dbReference>
<dbReference type="PROSITE" id="PS01124">
    <property type="entry name" value="HTH_ARAC_FAMILY_2"/>
    <property type="match status" value="1"/>
</dbReference>
<dbReference type="EMBL" id="QUSW01000003">
    <property type="protein sequence ID" value="RQP23977.1"/>
    <property type="molecule type" value="Genomic_DNA"/>
</dbReference>
<gene>
    <name evidence="5" type="ORF">DZC73_11545</name>
</gene>
<keyword evidence="1" id="KW-0805">Transcription regulation</keyword>
<dbReference type="PANTHER" id="PTHR46796:SF15">
    <property type="entry name" value="BLL1074 PROTEIN"/>
    <property type="match status" value="1"/>
</dbReference>
<reference evidence="5 6" key="1">
    <citation type="submission" date="2018-08" db="EMBL/GenBank/DDBJ databases">
        <authorList>
            <person name="Khan S.A."/>
            <person name="Jeon C.O."/>
            <person name="Chun B.H."/>
            <person name="Jeong S.E."/>
        </authorList>
    </citation>
    <scope>NUCLEOTIDE SEQUENCE [LARGE SCALE GENOMIC DNA]</scope>
    <source>
        <strain evidence="5 6">S-16</strain>
    </source>
</reference>
<dbReference type="AlphaFoldDB" id="A0A3N7HP70"/>
<dbReference type="RefSeq" id="WP_124540422.1">
    <property type="nucleotide sequence ID" value="NZ_QUSW01000003.1"/>
</dbReference>
<dbReference type="Pfam" id="PF12833">
    <property type="entry name" value="HTH_18"/>
    <property type="match status" value="1"/>
</dbReference>
<dbReference type="InterPro" id="IPR050204">
    <property type="entry name" value="AraC_XylS_family_regulators"/>
</dbReference>
<dbReference type="InterPro" id="IPR009057">
    <property type="entry name" value="Homeodomain-like_sf"/>
</dbReference>
<feature type="domain" description="HTH araC/xylS-type" evidence="4">
    <location>
        <begin position="163"/>
        <end position="267"/>
    </location>
</feature>
<evidence type="ECO:0000256" key="1">
    <source>
        <dbReference type="ARBA" id="ARBA00023015"/>
    </source>
</evidence>
<evidence type="ECO:0000259" key="4">
    <source>
        <dbReference type="PROSITE" id="PS01124"/>
    </source>
</evidence>
<protein>
    <submittedName>
        <fullName evidence="5">AraC family transcriptional regulator</fullName>
    </submittedName>
</protein>
<keyword evidence="3" id="KW-0804">Transcription</keyword>
<accession>A0A3N7HP70</accession>
<dbReference type="PANTHER" id="PTHR46796">
    <property type="entry name" value="HTH-TYPE TRANSCRIPTIONAL ACTIVATOR RHAS-RELATED"/>
    <property type="match status" value="1"/>
</dbReference>
<dbReference type="GO" id="GO:0003700">
    <property type="term" value="F:DNA-binding transcription factor activity"/>
    <property type="evidence" value="ECO:0007669"/>
    <property type="project" value="InterPro"/>
</dbReference>